<dbReference type="RefSeq" id="WP_150702134.1">
    <property type="nucleotide sequence ID" value="NZ_CABVIB010000008.1"/>
</dbReference>
<dbReference type="OrthoDB" id="3675244at2"/>
<evidence type="ECO:0000313" key="5">
    <source>
        <dbReference type="EMBL" id="VVN92448.1"/>
    </source>
</evidence>
<dbReference type="Pfam" id="PF00041">
    <property type="entry name" value="fn3"/>
    <property type="match status" value="1"/>
</dbReference>
<dbReference type="Gene3D" id="2.70.50.50">
    <property type="entry name" value="chitin-binding protein cbp21"/>
    <property type="match status" value="1"/>
</dbReference>
<dbReference type="GO" id="GO:0004553">
    <property type="term" value="F:hydrolase activity, hydrolyzing O-glycosyl compounds"/>
    <property type="evidence" value="ECO:0007669"/>
    <property type="project" value="InterPro"/>
</dbReference>
<dbReference type="AlphaFoldDB" id="A0A5E7BK10"/>
<proteinExistence type="predicted"/>
<keyword evidence="2" id="KW-0378">Hydrolase</keyword>
<dbReference type="SMART" id="SM00060">
    <property type="entry name" value="FN3"/>
    <property type="match status" value="2"/>
</dbReference>
<dbReference type="InterPro" id="IPR014756">
    <property type="entry name" value="Ig_E-set"/>
</dbReference>
<dbReference type="SUPFAM" id="SSF81296">
    <property type="entry name" value="E set domains"/>
    <property type="match status" value="1"/>
</dbReference>
<dbReference type="InterPro" id="IPR036573">
    <property type="entry name" value="CBM_sf_5/12"/>
</dbReference>
<accession>A0A5E7BK10</accession>
<dbReference type="SUPFAM" id="SSF51055">
    <property type="entry name" value="Carbohydrate binding domain"/>
    <property type="match status" value="1"/>
</dbReference>
<dbReference type="Gene3D" id="2.10.10.20">
    <property type="entry name" value="Carbohydrate-binding module superfamily 5/12"/>
    <property type="match status" value="1"/>
</dbReference>
<dbReference type="CDD" id="cd00063">
    <property type="entry name" value="FN3"/>
    <property type="match status" value="2"/>
</dbReference>
<gene>
    <name evidence="5" type="primary">gbpA_1</name>
    <name evidence="5" type="ORF">PS712_01992</name>
</gene>
<dbReference type="InterPro" id="IPR003961">
    <property type="entry name" value="FN3_dom"/>
</dbReference>
<feature type="region of interest" description="Disordered" evidence="3">
    <location>
        <begin position="1"/>
        <end position="22"/>
    </location>
</feature>
<dbReference type="PROSITE" id="PS50853">
    <property type="entry name" value="FN3"/>
    <property type="match status" value="2"/>
</dbReference>
<dbReference type="PANTHER" id="PTHR34823">
    <property type="entry name" value="GLCNAC-BINDING PROTEIN A"/>
    <property type="match status" value="1"/>
</dbReference>
<dbReference type="CDD" id="cd21177">
    <property type="entry name" value="LPMO_AA10"/>
    <property type="match status" value="1"/>
</dbReference>
<name>A0A5E7BK10_PSEFL</name>
<dbReference type="InterPro" id="IPR036116">
    <property type="entry name" value="FN3_sf"/>
</dbReference>
<sequence length="451" mass="49238">MSQGRPNAISRSNSPKHGHVFSPSSRAHFEWLAGRLDEGALNQRESGKFFPLTAGGVRDVFAIDDDANVPPPRDGKIASADQLTGAVLDEPGRHWQKHDVRSGETLDISWHFSAKHATRRWNYFMTKADWNPDEVLSRSQFEEVPFYTVQINLQPHWAHGEQMLPASPTTHAVPLPKREGYQVCLAVWEVANTSMAFYQVVDLNFLPPDGGGELPDTPTGLAAVKVTDKQVLLQWNTATGPFPIASYRIMRNGGFLVDVDAPNLAFADNGVAPETQYNYAISAVDDNGNVSAPSRPIHVHTLPEGGEGPTAPSNLHSMSQTAQSVSLMWGASTGSAPIMDYLIERDGIHIKTVSAAQTSFDDSGLSPDTQYRYAVKARDLNNKLSLSSNVLSVRTLGGGGEYPAWKLGSVYAKNDVVSHVGQNWTCTQAHTAYVEEWAPGEGDNVLWKVHA</sequence>
<dbReference type="GO" id="GO:0005975">
    <property type="term" value="P:carbohydrate metabolic process"/>
    <property type="evidence" value="ECO:0007669"/>
    <property type="project" value="InterPro"/>
</dbReference>
<dbReference type="InterPro" id="IPR051024">
    <property type="entry name" value="GlcNAc_Chitin_IntDeg"/>
</dbReference>
<reference evidence="5 6" key="1">
    <citation type="submission" date="2019-09" db="EMBL/GenBank/DDBJ databases">
        <authorList>
            <person name="Chandra G."/>
            <person name="Truman W A."/>
        </authorList>
    </citation>
    <scope>NUCLEOTIDE SEQUENCE [LARGE SCALE GENOMIC DNA]</scope>
    <source>
        <strain evidence="5">PS712</strain>
    </source>
</reference>
<evidence type="ECO:0000259" key="4">
    <source>
        <dbReference type="PROSITE" id="PS50853"/>
    </source>
</evidence>
<evidence type="ECO:0000256" key="2">
    <source>
        <dbReference type="ARBA" id="ARBA00022801"/>
    </source>
</evidence>
<evidence type="ECO:0000313" key="6">
    <source>
        <dbReference type="Proteomes" id="UP000326018"/>
    </source>
</evidence>
<keyword evidence="1" id="KW-0732">Signal</keyword>
<dbReference type="Pfam" id="PF02839">
    <property type="entry name" value="CBM_5_12"/>
    <property type="match status" value="1"/>
</dbReference>
<dbReference type="SUPFAM" id="SSF49265">
    <property type="entry name" value="Fibronectin type III"/>
    <property type="match status" value="1"/>
</dbReference>
<protein>
    <submittedName>
        <fullName evidence="5">GlcNAc-binding protein A</fullName>
    </submittedName>
</protein>
<dbReference type="Pfam" id="PF03067">
    <property type="entry name" value="LPMO_10"/>
    <property type="match status" value="1"/>
</dbReference>
<evidence type="ECO:0000256" key="1">
    <source>
        <dbReference type="ARBA" id="ARBA00022729"/>
    </source>
</evidence>
<feature type="domain" description="Fibronectin type-III" evidence="4">
    <location>
        <begin position="217"/>
        <end position="304"/>
    </location>
</feature>
<dbReference type="Proteomes" id="UP000326018">
    <property type="component" value="Unassembled WGS sequence"/>
</dbReference>
<dbReference type="Gene3D" id="2.60.40.10">
    <property type="entry name" value="Immunoglobulins"/>
    <property type="match status" value="2"/>
</dbReference>
<dbReference type="PANTHER" id="PTHR34823:SF1">
    <property type="entry name" value="CHITIN-BINDING TYPE-4 DOMAIN-CONTAINING PROTEIN"/>
    <property type="match status" value="1"/>
</dbReference>
<dbReference type="InterPro" id="IPR003610">
    <property type="entry name" value="CBM5/12"/>
</dbReference>
<feature type="domain" description="Fibronectin type-III" evidence="4">
    <location>
        <begin position="311"/>
        <end position="398"/>
    </location>
</feature>
<organism evidence="5 6">
    <name type="scientific">Pseudomonas fluorescens</name>
    <dbReference type="NCBI Taxonomy" id="294"/>
    <lineage>
        <taxon>Bacteria</taxon>
        <taxon>Pseudomonadati</taxon>
        <taxon>Pseudomonadota</taxon>
        <taxon>Gammaproteobacteria</taxon>
        <taxon>Pseudomonadales</taxon>
        <taxon>Pseudomonadaceae</taxon>
        <taxon>Pseudomonas</taxon>
    </lineage>
</organism>
<dbReference type="GO" id="GO:0030246">
    <property type="term" value="F:carbohydrate binding"/>
    <property type="evidence" value="ECO:0007669"/>
    <property type="project" value="InterPro"/>
</dbReference>
<dbReference type="EMBL" id="CABVIB010000008">
    <property type="protein sequence ID" value="VVN92448.1"/>
    <property type="molecule type" value="Genomic_DNA"/>
</dbReference>
<dbReference type="InterPro" id="IPR004302">
    <property type="entry name" value="Cellulose/chitin-bd_N"/>
</dbReference>
<evidence type="ECO:0000256" key="3">
    <source>
        <dbReference type="SAM" id="MobiDB-lite"/>
    </source>
</evidence>
<feature type="compositionally biased region" description="Polar residues" evidence="3">
    <location>
        <begin position="1"/>
        <end position="13"/>
    </location>
</feature>
<dbReference type="InterPro" id="IPR013783">
    <property type="entry name" value="Ig-like_fold"/>
</dbReference>
<dbReference type="GO" id="GO:0005576">
    <property type="term" value="C:extracellular region"/>
    <property type="evidence" value="ECO:0007669"/>
    <property type="project" value="InterPro"/>
</dbReference>